<feature type="transmembrane region" description="Helical" evidence="1">
    <location>
        <begin position="153"/>
        <end position="176"/>
    </location>
</feature>
<comment type="caution">
    <text evidence="2">The sequence shown here is derived from an EMBL/GenBank/DDBJ whole genome shotgun (WGS) entry which is preliminary data.</text>
</comment>
<name>A0A921DVK1_9STAP</name>
<protein>
    <submittedName>
        <fullName evidence="2">Uncharacterized protein</fullName>
    </submittedName>
</protein>
<feature type="transmembrane region" description="Helical" evidence="1">
    <location>
        <begin position="346"/>
        <end position="370"/>
    </location>
</feature>
<reference evidence="2" key="2">
    <citation type="submission" date="2021-09" db="EMBL/GenBank/DDBJ databases">
        <authorList>
            <person name="Gilroy R."/>
        </authorList>
    </citation>
    <scope>NUCLEOTIDE SEQUENCE</scope>
    <source>
        <strain evidence="2">6019</strain>
    </source>
</reference>
<feature type="transmembrane region" description="Helical" evidence="1">
    <location>
        <begin position="252"/>
        <end position="280"/>
    </location>
</feature>
<feature type="transmembrane region" description="Helical" evidence="1">
    <location>
        <begin position="15"/>
        <end position="33"/>
    </location>
</feature>
<evidence type="ECO:0000256" key="1">
    <source>
        <dbReference type="SAM" id="Phobius"/>
    </source>
</evidence>
<keyword evidence="1" id="KW-1133">Transmembrane helix</keyword>
<evidence type="ECO:0000313" key="2">
    <source>
        <dbReference type="EMBL" id="HJE18979.1"/>
    </source>
</evidence>
<dbReference type="EMBL" id="DYYI01000010">
    <property type="protein sequence ID" value="HJE18979.1"/>
    <property type="molecule type" value="Genomic_DNA"/>
</dbReference>
<feature type="transmembrane region" description="Helical" evidence="1">
    <location>
        <begin position="210"/>
        <end position="232"/>
    </location>
</feature>
<accession>A0A921DVK1</accession>
<reference evidence="2" key="1">
    <citation type="journal article" date="2021" name="PeerJ">
        <title>Extensive microbial diversity within the chicken gut microbiome revealed by metagenomics and culture.</title>
        <authorList>
            <person name="Gilroy R."/>
            <person name="Ravi A."/>
            <person name="Getino M."/>
            <person name="Pursley I."/>
            <person name="Horton D.L."/>
            <person name="Alikhan N.F."/>
            <person name="Baker D."/>
            <person name="Gharbi K."/>
            <person name="Hall N."/>
            <person name="Watson M."/>
            <person name="Adriaenssens E.M."/>
            <person name="Foster-Nyarko E."/>
            <person name="Jarju S."/>
            <person name="Secka A."/>
            <person name="Antonio M."/>
            <person name="Oren A."/>
            <person name="Chaudhuri R.R."/>
            <person name="La Ragione R."/>
            <person name="Hildebrand F."/>
            <person name="Pallen M.J."/>
        </authorList>
    </citation>
    <scope>NUCLEOTIDE SEQUENCE</scope>
    <source>
        <strain evidence="2">6019</strain>
    </source>
</reference>
<evidence type="ECO:0000313" key="3">
    <source>
        <dbReference type="Proteomes" id="UP000763505"/>
    </source>
</evidence>
<dbReference type="PANTHER" id="PTHR37305">
    <property type="entry name" value="INTEGRAL MEMBRANE PROTEIN-RELATED"/>
    <property type="match status" value="1"/>
</dbReference>
<dbReference type="AlphaFoldDB" id="A0A921DVK1"/>
<organism evidence="2 3">
    <name type="scientific">Aliicoccus persicus</name>
    <dbReference type="NCBI Taxonomy" id="930138"/>
    <lineage>
        <taxon>Bacteria</taxon>
        <taxon>Bacillati</taxon>
        <taxon>Bacillota</taxon>
        <taxon>Bacilli</taxon>
        <taxon>Bacillales</taxon>
        <taxon>Staphylococcaceae</taxon>
        <taxon>Aliicoccus</taxon>
    </lineage>
</organism>
<keyword evidence="1" id="KW-0472">Membrane</keyword>
<keyword evidence="1" id="KW-0812">Transmembrane</keyword>
<feature type="transmembrane region" description="Helical" evidence="1">
    <location>
        <begin position="287"/>
        <end position="305"/>
    </location>
</feature>
<proteinExistence type="predicted"/>
<dbReference type="Proteomes" id="UP000763505">
    <property type="component" value="Unassembled WGS sequence"/>
</dbReference>
<sequence length="374" mass="42875">MKYELKKILKIKSSYILLLFSLILMLIPILFYSNQDDNYIETMMLQSKIDSLELTVRDTPTNDVHRKIIENSKEELIIARDYMDSLNSGDADRLLYAELEYLETVNQNQLDMSKQGPNNIPNIDNKKVELLEYLVNHDIEYVNSNFKLPTSNLLSGLFTLLFPPTALFLVFTLIAMNTFNFERYNNTYQIINTAPHSLVTFYFKKLTVTLIYIFLGFSLTFGIALVVNTFMHGFGDLNYPVQVVNDLGETNIISTLQFFLLGVGLSTTYLLFLIFFSFLLKVLTDNLIINIVIIVLLIFLPYTNILTNIEFLNATYHFIPFSYGEAFYVVGNNGPSYISDNPDLTYTMGLIVTSIGALLSLTISMLIVYFRKKV</sequence>
<dbReference type="PANTHER" id="PTHR37305:SF1">
    <property type="entry name" value="MEMBRANE PROTEIN"/>
    <property type="match status" value="1"/>
</dbReference>
<gene>
    <name evidence="2" type="ORF">K8V35_01320</name>
</gene>